<dbReference type="AlphaFoldDB" id="A0A8T0F3C0"/>
<name>A0A8T0F3C0_ARGBR</name>
<dbReference type="EMBL" id="JABXBU010000030">
    <property type="protein sequence ID" value="KAF8784778.1"/>
    <property type="molecule type" value="Genomic_DNA"/>
</dbReference>
<protein>
    <submittedName>
        <fullName evidence="1">Uncharacterized protein</fullName>
    </submittedName>
</protein>
<organism evidence="1 2">
    <name type="scientific">Argiope bruennichi</name>
    <name type="common">Wasp spider</name>
    <name type="synonym">Aranea bruennichi</name>
    <dbReference type="NCBI Taxonomy" id="94029"/>
    <lineage>
        <taxon>Eukaryota</taxon>
        <taxon>Metazoa</taxon>
        <taxon>Ecdysozoa</taxon>
        <taxon>Arthropoda</taxon>
        <taxon>Chelicerata</taxon>
        <taxon>Arachnida</taxon>
        <taxon>Araneae</taxon>
        <taxon>Araneomorphae</taxon>
        <taxon>Entelegynae</taxon>
        <taxon>Araneoidea</taxon>
        <taxon>Araneidae</taxon>
        <taxon>Argiope</taxon>
    </lineage>
</organism>
<proteinExistence type="predicted"/>
<reference evidence="1" key="2">
    <citation type="submission" date="2020-06" db="EMBL/GenBank/DDBJ databases">
        <authorList>
            <person name="Sheffer M."/>
        </authorList>
    </citation>
    <scope>NUCLEOTIDE SEQUENCE</scope>
</reference>
<evidence type="ECO:0000313" key="2">
    <source>
        <dbReference type="Proteomes" id="UP000807504"/>
    </source>
</evidence>
<accession>A0A8T0F3C0</accession>
<gene>
    <name evidence="1" type="ORF">HNY73_010416</name>
</gene>
<keyword evidence="2" id="KW-1185">Reference proteome</keyword>
<dbReference type="Proteomes" id="UP000807504">
    <property type="component" value="Unassembled WGS sequence"/>
</dbReference>
<evidence type="ECO:0000313" key="1">
    <source>
        <dbReference type="EMBL" id="KAF8784778.1"/>
    </source>
</evidence>
<comment type="caution">
    <text evidence="1">The sequence shown here is derived from an EMBL/GenBank/DDBJ whole genome shotgun (WGS) entry which is preliminary data.</text>
</comment>
<sequence>MEGKKVRKIFSDFVKESVFYLFWQEIGGSRQTKDSRQVYSVRLESLEGNLPLCDGAESDIYLRSNLDAPRFLWQTLIPPLSRVIISWIWLDMLHQLILEPSSQTTARRYTQNNNIQKNCDREL</sequence>
<reference evidence="1" key="1">
    <citation type="journal article" date="2020" name="bioRxiv">
        <title>Chromosome-level reference genome of the European wasp spider Argiope bruennichi: a resource for studies on range expansion and evolutionary adaptation.</title>
        <authorList>
            <person name="Sheffer M.M."/>
            <person name="Hoppe A."/>
            <person name="Krehenwinkel H."/>
            <person name="Uhl G."/>
            <person name="Kuss A.W."/>
            <person name="Jensen L."/>
            <person name="Jensen C."/>
            <person name="Gillespie R.G."/>
            <person name="Hoff K.J."/>
            <person name="Prost S."/>
        </authorList>
    </citation>
    <scope>NUCLEOTIDE SEQUENCE</scope>
</reference>